<evidence type="ECO:0000313" key="2">
    <source>
        <dbReference type="Proteomes" id="UP000814033"/>
    </source>
</evidence>
<reference evidence="1" key="2">
    <citation type="journal article" date="2022" name="New Phytol.">
        <title>Evolutionary transition to the ectomycorrhizal habit in the genomes of a hyperdiverse lineage of mushroom-forming fungi.</title>
        <authorList>
            <person name="Looney B."/>
            <person name="Miyauchi S."/>
            <person name="Morin E."/>
            <person name="Drula E."/>
            <person name="Courty P.E."/>
            <person name="Kohler A."/>
            <person name="Kuo A."/>
            <person name="LaButti K."/>
            <person name="Pangilinan J."/>
            <person name="Lipzen A."/>
            <person name="Riley R."/>
            <person name="Andreopoulos W."/>
            <person name="He G."/>
            <person name="Johnson J."/>
            <person name="Nolan M."/>
            <person name="Tritt A."/>
            <person name="Barry K.W."/>
            <person name="Grigoriev I.V."/>
            <person name="Nagy L.G."/>
            <person name="Hibbett D."/>
            <person name="Henrissat B."/>
            <person name="Matheny P.B."/>
            <person name="Labbe J."/>
            <person name="Martin F.M."/>
        </authorList>
    </citation>
    <scope>NUCLEOTIDE SEQUENCE</scope>
    <source>
        <strain evidence="1">FP105234-sp</strain>
    </source>
</reference>
<organism evidence="1 2">
    <name type="scientific">Auriscalpium vulgare</name>
    <dbReference type="NCBI Taxonomy" id="40419"/>
    <lineage>
        <taxon>Eukaryota</taxon>
        <taxon>Fungi</taxon>
        <taxon>Dikarya</taxon>
        <taxon>Basidiomycota</taxon>
        <taxon>Agaricomycotina</taxon>
        <taxon>Agaricomycetes</taxon>
        <taxon>Russulales</taxon>
        <taxon>Auriscalpiaceae</taxon>
        <taxon>Auriscalpium</taxon>
    </lineage>
</organism>
<gene>
    <name evidence="1" type="ORF">FA95DRAFT_1557525</name>
</gene>
<dbReference type="Proteomes" id="UP000814033">
    <property type="component" value="Unassembled WGS sequence"/>
</dbReference>
<dbReference type="EMBL" id="MU275881">
    <property type="protein sequence ID" value="KAI0048796.1"/>
    <property type="molecule type" value="Genomic_DNA"/>
</dbReference>
<keyword evidence="2" id="KW-1185">Reference proteome</keyword>
<evidence type="ECO:0000313" key="1">
    <source>
        <dbReference type="EMBL" id="KAI0048796.1"/>
    </source>
</evidence>
<proteinExistence type="predicted"/>
<name>A0ACB8RYW9_9AGAM</name>
<comment type="caution">
    <text evidence="1">The sequence shown here is derived from an EMBL/GenBank/DDBJ whole genome shotgun (WGS) entry which is preliminary data.</text>
</comment>
<accession>A0ACB8RYW9</accession>
<reference evidence="1" key="1">
    <citation type="submission" date="2021-02" db="EMBL/GenBank/DDBJ databases">
        <authorList>
            <consortium name="DOE Joint Genome Institute"/>
            <person name="Ahrendt S."/>
            <person name="Looney B.P."/>
            <person name="Miyauchi S."/>
            <person name="Morin E."/>
            <person name="Drula E."/>
            <person name="Courty P.E."/>
            <person name="Chicoki N."/>
            <person name="Fauchery L."/>
            <person name="Kohler A."/>
            <person name="Kuo A."/>
            <person name="Labutti K."/>
            <person name="Pangilinan J."/>
            <person name="Lipzen A."/>
            <person name="Riley R."/>
            <person name="Andreopoulos W."/>
            <person name="He G."/>
            <person name="Johnson J."/>
            <person name="Barry K.W."/>
            <person name="Grigoriev I.V."/>
            <person name="Nagy L."/>
            <person name="Hibbett D."/>
            <person name="Henrissat B."/>
            <person name="Matheny P.B."/>
            <person name="Labbe J."/>
            <person name="Martin F."/>
        </authorList>
    </citation>
    <scope>NUCLEOTIDE SEQUENCE</scope>
    <source>
        <strain evidence="1">FP105234-sp</strain>
    </source>
</reference>
<sequence>MQTLRSPSYLNEKVQDADGTLRPTERSIVARREYYSELSKLRAPMEQLPAHLDPKHNPNAPQMQFGIPVTAANIIKFTRRNQLLSPEVIAEEDPEYPIDEWTCLAPFMRHLRKMTGGCLCIQPVFDPTGQLWAIAFYDNYTIDSLKYPDAREKKIVETLHGILGTSDPPMWYWGPT</sequence>
<protein>
    <submittedName>
        <fullName evidence="1">Uncharacterized protein</fullName>
    </submittedName>
</protein>